<evidence type="ECO:0000256" key="1">
    <source>
        <dbReference type="SAM" id="MobiDB-lite"/>
    </source>
</evidence>
<accession>A0A6J4U2H2</accession>
<gene>
    <name evidence="2" type="ORF">AVDCRST_MAG91-3646</name>
</gene>
<protein>
    <submittedName>
        <fullName evidence="2">S-(Hydroxymethyl)glutathione dehydrogenase</fullName>
        <ecNumber evidence="2">1.1.1.284</ecNumber>
    </submittedName>
</protein>
<dbReference type="EMBL" id="CADCVX010000638">
    <property type="protein sequence ID" value="CAA9538921.1"/>
    <property type="molecule type" value="Genomic_DNA"/>
</dbReference>
<dbReference type="EC" id="1.1.1.284" evidence="2"/>
<name>A0A6J4U2H2_9SPHN</name>
<feature type="compositionally biased region" description="Basic and acidic residues" evidence="1">
    <location>
        <begin position="10"/>
        <end position="44"/>
    </location>
</feature>
<dbReference type="AlphaFoldDB" id="A0A6J4U2H2"/>
<feature type="non-terminal residue" evidence="2">
    <location>
        <position position="1"/>
    </location>
</feature>
<proteinExistence type="predicted"/>
<feature type="region of interest" description="Disordered" evidence="1">
    <location>
        <begin position="1"/>
        <end position="44"/>
    </location>
</feature>
<reference evidence="2" key="1">
    <citation type="submission" date="2020-02" db="EMBL/GenBank/DDBJ databases">
        <authorList>
            <person name="Meier V. D."/>
        </authorList>
    </citation>
    <scope>NUCLEOTIDE SEQUENCE</scope>
    <source>
        <strain evidence="2">AVDCRST_MAG91</strain>
    </source>
</reference>
<organism evidence="2">
    <name type="scientific">uncultured Sphingomonadaceae bacterium</name>
    <dbReference type="NCBI Taxonomy" id="169976"/>
    <lineage>
        <taxon>Bacteria</taxon>
        <taxon>Pseudomonadati</taxon>
        <taxon>Pseudomonadota</taxon>
        <taxon>Alphaproteobacteria</taxon>
        <taxon>Sphingomonadales</taxon>
        <taxon>Sphingomonadaceae</taxon>
        <taxon>environmental samples</taxon>
    </lineage>
</organism>
<dbReference type="GO" id="GO:0051903">
    <property type="term" value="F:S-(hydroxymethyl)glutathione dehydrogenase [NAD(P)+] activity"/>
    <property type="evidence" value="ECO:0007669"/>
    <property type="project" value="UniProtKB-EC"/>
</dbReference>
<evidence type="ECO:0000313" key="2">
    <source>
        <dbReference type="EMBL" id="CAA9538921.1"/>
    </source>
</evidence>
<feature type="non-terminal residue" evidence="2">
    <location>
        <position position="61"/>
    </location>
</feature>
<keyword evidence="2" id="KW-0560">Oxidoreductase</keyword>
<sequence>ARLGLRRRARADGRAADRRLVHGRQDRDRPADHAYDAAGADQRRVRLDAQGREHQVGRGVL</sequence>